<sequence length="51" mass="5543">MRGVPGITKAMIADYEIAALTDIPAGTPVYKDVADRIDLNGLPRFTIARRV</sequence>
<proteinExistence type="predicted"/>
<dbReference type="AlphaFoldDB" id="A0A6J7H667"/>
<name>A0A6J7H667_9ZZZZ</name>
<gene>
    <name evidence="1" type="ORF">UFOPK3495_01796</name>
</gene>
<dbReference type="EMBL" id="CAFBMC010000171">
    <property type="protein sequence ID" value="CAB4914558.1"/>
    <property type="molecule type" value="Genomic_DNA"/>
</dbReference>
<evidence type="ECO:0000313" key="1">
    <source>
        <dbReference type="EMBL" id="CAB4914558.1"/>
    </source>
</evidence>
<accession>A0A6J7H667</accession>
<reference evidence="1" key="1">
    <citation type="submission" date="2020-05" db="EMBL/GenBank/DDBJ databases">
        <authorList>
            <person name="Chiriac C."/>
            <person name="Salcher M."/>
            <person name="Ghai R."/>
            <person name="Kavagutti S V."/>
        </authorList>
    </citation>
    <scope>NUCLEOTIDE SEQUENCE</scope>
</reference>
<organism evidence="1">
    <name type="scientific">freshwater metagenome</name>
    <dbReference type="NCBI Taxonomy" id="449393"/>
    <lineage>
        <taxon>unclassified sequences</taxon>
        <taxon>metagenomes</taxon>
        <taxon>ecological metagenomes</taxon>
    </lineage>
</organism>
<protein>
    <submittedName>
        <fullName evidence="1">Unannotated protein</fullName>
    </submittedName>
</protein>